<gene>
    <name evidence="2" type="ORF">KS4_35980</name>
</gene>
<evidence type="ECO:0000256" key="1">
    <source>
        <dbReference type="SAM" id="Phobius"/>
    </source>
</evidence>
<keyword evidence="1" id="KW-0812">Transmembrane</keyword>
<keyword evidence="1" id="KW-0472">Membrane</keyword>
<keyword evidence="3" id="KW-1185">Reference proteome</keyword>
<accession>A0A517YZ65</accession>
<protein>
    <submittedName>
        <fullName evidence="2">Uncharacterized protein</fullName>
    </submittedName>
</protein>
<dbReference type="EMBL" id="CP036425">
    <property type="protein sequence ID" value="QDU35515.1"/>
    <property type="molecule type" value="Genomic_DNA"/>
</dbReference>
<keyword evidence="1" id="KW-1133">Transmembrane helix</keyword>
<evidence type="ECO:0000313" key="2">
    <source>
        <dbReference type="EMBL" id="QDU35515.1"/>
    </source>
</evidence>
<proteinExistence type="predicted"/>
<sequence>MSEIVKYLVQFGVAGLMGVLWIWERYLSRDYAKMLSQTHRQIVDQKTEINILVDLLEKNTEALVKFDHTQQQLCRSLSSVSELLSDKGN</sequence>
<name>A0A517YZ65_9BACT</name>
<dbReference type="KEGG" id="pcor:KS4_35980"/>
<dbReference type="AlphaFoldDB" id="A0A517YZ65"/>
<dbReference type="RefSeq" id="WP_145080980.1">
    <property type="nucleotide sequence ID" value="NZ_CP036425.1"/>
</dbReference>
<organism evidence="2 3">
    <name type="scientific">Poriferisphaera corsica</name>
    <dbReference type="NCBI Taxonomy" id="2528020"/>
    <lineage>
        <taxon>Bacteria</taxon>
        <taxon>Pseudomonadati</taxon>
        <taxon>Planctomycetota</taxon>
        <taxon>Phycisphaerae</taxon>
        <taxon>Phycisphaerales</taxon>
        <taxon>Phycisphaeraceae</taxon>
        <taxon>Poriferisphaera</taxon>
    </lineage>
</organism>
<reference evidence="2 3" key="1">
    <citation type="submission" date="2019-02" db="EMBL/GenBank/DDBJ databases">
        <title>Deep-cultivation of Planctomycetes and their phenomic and genomic characterization uncovers novel biology.</title>
        <authorList>
            <person name="Wiegand S."/>
            <person name="Jogler M."/>
            <person name="Boedeker C."/>
            <person name="Pinto D."/>
            <person name="Vollmers J."/>
            <person name="Rivas-Marin E."/>
            <person name="Kohn T."/>
            <person name="Peeters S.H."/>
            <person name="Heuer A."/>
            <person name="Rast P."/>
            <person name="Oberbeckmann S."/>
            <person name="Bunk B."/>
            <person name="Jeske O."/>
            <person name="Meyerdierks A."/>
            <person name="Storesund J.E."/>
            <person name="Kallscheuer N."/>
            <person name="Luecker S."/>
            <person name="Lage O.M."/>
            <person name="Pohl T."/>
            <person name="Merkel B.J."/>
            <person name="Hornburger P."/>
            <person name="Mueller R.-W."/>
            <person name="Bruemmer F."/>
            <person name="Labrenz M."/>
            <person name="Spormann A.M."/>
            <person name="Op den Camp H."/>
            <person name="Overmann J."/>
            <person name="Amann R."/>
            <person name="Jetten M.S.M."/>
            <person name="Mascher T."/>
            <person name="Medema M.H."/>
            <person name="Devos D.P."/>
            <person name="Kaster A.-K."/>
            <person name="Ovreas L."/>
            <person name="Rohde M."/>
            <person name="Galperin M.Y."/>
            <person name="Jogler C."/>
        </authorList>
    </citation>
    <scope>NUCLEOTIDE SEQUENCE [LARGE SCALE GENOMIC DNA]</scope>
    <source>
        <strain evidence="2 3">KS4</strain>
    </source>
</reference>
<dbReference type="Proteomes" id="UP000317369">
    <property type="component" value="Chromosome"/>
</dbReference>
<evidence type="ECO:0000313" key="3">
    <source>
        <dbReference type="Proteomes" id="UP000317369"/>
    </source>
</evidence>
<feature type="transmembrane region" description="Helical" evidence="1">
    <location>
        <begin position="6"/>
        <end position="23"/>
    </location>
</feature>